<name>A0AAE0GVF9_9CHLO</name>
<dbReference type="Proteomes" id="UP001190700">
    <property type="component" value="Unassembled WGS sequence"/>
</dbReference>
<evidence type="ECO:0000313" key="2">
    <source>
        <dbReference type="EMBL" id="KAK3284816.1"/>
    </source>
</evidence>
<evidence type="ECO:0000313" key="3">
    <source>
        <dbReference type="Proteomes" id="UP001190700"/>
    </source>
</evidence>
<evidence type="ECO:0000256" key="1">
    <source>
        <dbReference type="SAM" id="MobiDB-lite"/>
    </source>
</evidence>
<protein>
    <recommendedName>
        <fullName evidence="4">CCHC-type domain-containing protein</fullName>
    </recommendedName>
</protein>
<accession>A0AAE0GVF9</accession>
<dbReference type="AlphaFoldDB" id="A0AAE0GVF9"/>
<dbReference type="EMBL" id="LGRX02002134">
    <property type="protein sequence ID" value="KAK3284816.1"/>
    <property type="molecule type" value="Genomic_DNA"/>
</dbReference>
<reference evidence="2 3" key="1">
    <citation type="journal article" date="2015" name="Genome Biol. Evol.">
        <title>Comparative Genomics of a Bacterivorous Green Alga Reveals Evolutionary Causalities and Consequences of Phago-Mixotrophic Mode of Nutrition.</title>
        <authorList>
            <person name="Burns J.A."/>
            <person name="Paasch A."/>
            <person name="Narechania A."/>
            <person name="Kim E."/>
        </authorList>
    </citation>
    <scope>NUCLEOTIDE SEQUENCE [LARGE SCALE GENOMIC DNA]</scope>
    <source>
        <strain evidence="2 3">PLY_AMNH</strain>
    </source>
</reference>
<gene>
    <name evidence="2" type="ORF">CYMTET_7560</name>
</gene>
<evidence type="ECO:0008006" key="4">
    <source>
        <dbReference type="Google" id="ProtNLM"/>
    </source>
</evidence>
<organism evidence="2 3">
    <name type="scientific">Cymbomonas tetramitiformis</name>
    <dbReference type="NCBI Taxonomy" id="36881"/>
    <lineage>
        <taxon>Eukaryota</taxon>
        <taxon>Viridiplantae</taxon>
        <taxon>Chlorophyta</taxon>
        <taxon>Pyramimonadophyceae</taxon>
        <taxon>Pyramimonadales</taxon>
        <taxon>Pyramimonadaceae</taxon>
        <taxon>Cymbomonas</taxon>
    </lineage>
</organism>
<feature type="compositionally biased region" description="Basic residues" evidence="1">
    <location>
        <begin position="55"/>
        <end position="64"/>
    </location>
</feature>
<sequence length="120" mass="13599">MARLLAISQAHEDGFQVAEEFKLSPIVETPELEKRPRQVVKIVQRRNSENGGSEKRKRRSRRRERSLEPAPPPSAPLGTNFVPVERRQYFRCYQFGHMGRDCPVAASVAATGGNIRRTNA</sequence>
<comment type="caution">
    <text evidence="2">The sequence shown here is derived from an EMBL/GenBank/DDBJ whole genome shotgun (WGS) entry which is preliminary data.</text>
</comment>
<feature type="region of interest" description="Disordered" evidence="1">
    <location>
        <begin position="28"/>
        <end position="80"/>
    </location>
</feature>
<proteinExistence type="predicted"/>
<keyword evidence="3" id="KW-1185">Reference proteome</keyword>